<proteinExistence type="predicted"/>
<evidence type="ECO:0000256" key="2">
    <source>
        <dbReference type="ARBA" id="ARBA00022448"/>
    </source>
</evidence>
<dbReference type="EMBL" id="LAZR01014145">
    <property type="protein sequence ID" value="KKM18785.1"/>
    <property type="molecule type" value="Genomic_DNA"/>
</dbReference>
<evidence type="ECO:0000256" key="5">
    <source>
        <dbReference type="ARBA" id="ARBA00022989"/>
    </source>
</evidence>
<keyword evidence="2" id="KW-0813">Transport</keyword>
<feature type="transmembrane region" description="Helical" evidence="7">
    <location>
        <begin position="12"/>
        <end position="31"/>
    </location>
</feature>
<dbReference type="GO" id="GO:0005886">
    <property type="term" value="C:plasma membrane"/>
    <property type="evidence" value="ECO:0007669"/>
    <property type="project" value="UniProtKB-SubCell"/>
</dbReference>
<evidence type="ECO:0000259" key="8">
    <source>
        <dbReference type="PROSITE" id="PS50928"/>
    </source>
</evidence>
<dbReference type="Pfam" id="PF00528">
    <property type="entry name" value="BPD_transp_1"/>
    <property type="match status" value="1"/>
</dbReference>
<feature type="transmembrane region" description="Helical" evidence="7">
    <location>
        <begin position="272"/>
        <end position="291"/>
    </location>
</feature>
<evidence type="ECO:0000256" key="7">
    <source>
        <dbReference type="SAM" id="Phobius"/>
    </source>
</evidence>
<name>A0A0F9KTT7_9ZZZZ</name>
<dbReference type="PANTHER" id="PTHR43227:SF7">
    <property type="entry name" value="ARABINOOLIGOSACCHARIDES TRANSPORT SYSTEM PERMEASE PROTEIN ARAP"/>
    <property type="match status" value="1"/>
</dbReference>
<gene>
    <name evidence="9" type="ORF">LCGC14_1662200</name>
</gene>
<keyword evidence="6 7" id="KW-0472">Membrane</keyword>
<evidence type="ECO:0000313" key="9">
    <source>
        <dbReference type="EMBL" id="KKM18785.1"/>
    </source>
</evidence>
<protein>
    <recommendedName>
        <fullName evidence="8">ABC transmembrane type-1 domain-containing protein</fullName>
    </recommendedName>
</protein>
<organism evidence="9">
    <name type="scientific">marine sediment metagenome</name>
    <dbReference type="NCBI Taxonomy" id="412755"/>
    <lineage>
        <taxon>unclassified sequences</taxon>
        <taxon>metagenomes</taxon>
        <taxon>ecological metagenomes</taxon>
    </lineage>
</organism>
<sequence>MQKRSITNVQFAWLLIAPSLIILTLVVFYPLTKTLITSFQKYDLTSPSDLLKFMGLKNYRSVILNGAFLDRFLITIKYSIGVVTGQFVLGMLFAVILNQNIKGRPLFRAIFLMPWVIPTVVCALLWTWVLNVQYGAFNFVLRRLGVINEFRHWLGDPSLALYTVIGVTIWKWFPFDFVMLLAGLQTVPPELLDAASVDGAGNFRKYLHVTLPSIRNIIVVVLMLTLIWSFQEFTMIWGTTKGGPMNVTSTLTIHIYRTAFDYFRMGHASATGVLWMIFLLGFSIFSVRMGFRELT</sequence>
<keyword evidence="4 7" id="KW-0812">Transmembrane</keyword>
<dbReference type="InterPro" id="IPR035906">
    <property type="entry name" value="MetI-like_sf"/>
</dbReference>
<dbReference type="Gene3D" id="1.10.3720.10">
    <property type="entry name" value="MetI-like"/>
    <property type="match status" value="1"/>
</dbReference>
<feature type="transmembrane region" description="Helical" evidence="7">
    <location>
        <begin position="159"/>
        <end position="182"/>
    </location>
</feature>
<dbReference type="InterPro" id="IPR050809">
    <property type="entry name" value="UgpAE/MalFG_permease"/>
</dbReference>
<comment type="caution">
    <text evidence="9">The sequence shown here is derived from an EMBL/GenBank/DDBJ whole genome shotgun (WGS) entry which is preliminary data.</text>
</comment>
<evidence type="ECO:0000256" key="1">
    <source>
        <dbReference type="ARBA" id="ARBA00004651"/>
    </source>
</evidence>
<dbReference type="InterPro" id="IPR000515">
    <property type="entry name" value="MetI-like"/>
</dbReference>
<dbReference type="CDD" id="cd06261">
    <property type="entry name" value="TM_PBP2"/>
    <property type="match status" value="1"/>
</dbReference>
<dbReference type="GO" id="GO:0055085">
    <property type="term" value="P:transmembrane transport"/>
    <property type="evidence" value="ECO:0007669"/>
    <property type="project" value="InterPro"/>
</dbReference>
<keyword evidence="3" id="KW-1003">Cell membrane</keyword>
<dbReference type="PANTHER" id="PTHR43227">
    <property type="entry name" value="BLL4140 PROTEIN"/>
    <property type="match status" value="1"/>
</dbReference>
<keyword evidence="5 7" id="KW-1133">Transmembrane helix</keyword>
<evidence type="ECO:0000256" key="4">
    <source>
        <dbReference type="ARBA" id="ARBA00022692"/>
    </source>
</evidence>
<feature type="transmembrane region" description="Helical" evidence="7">
    <location>
        <begin position="109"/>
        <end position="129"/>
    </location>
</feature>
<dbReference type="AlphaFoldDB" id="A0A0F9KTT7"/>
<dbReference type="PROSITE" id="PS50928">
    <property type="entry name" value="ABC_TM1"/>
    <property type="match status" value="1"/>
</dbReference>
<feature type="transmembrane region" description="Helical" evidence="7">
    <location>
        <begin position="213"/>
        <end position="231"/>
    </location>
</feature>
<feature type="transmembrane region" description="Helical" evidence="7">
    <location>
        <begin position="78"/>
        <end position="97"/>
    </location>
</feature>
<evidence type="ECO:0000256" key="6">
    <source>
        <dbReference type="ARBA" id="ARBA00023136"/>
    </source>
</evidence>
<reference evidence="9" key="1">
    <citation type="journal article" date="2015" name="Nature">
        <title>Complex archaea that bridge the gap between prokaryotes and eukaryotes.</title>
        <authorList>
            <person name="Spang A."/>
            <person name="Saw J.H."/>
            <person name="Jorgensen S.L."/>
            <person name="Zaremba-Niedzwiedzka K."/>
            <person name="Martijn J."/>
            <person name="Lind A.E."/>
            <person name="van Eijk R."/>
            <person name="Schleper C."/>
            <person name="Guy L."/>
            <person name="Ettema T.J."/>
        </authorList>
    </citation>
    <scope>NUCLEOTIDE SEQUENCE</scope>
</reference>
<comment type="subcellular location">
    <subcellularLocation>
        <location evidence="1">Cell membrane</location>
        <topology evidence="1">Multi-pass membrane protein</topology>
    </subcellularLocation>
</comment>
<accession>A0A0F9KTT7</accession>
<evidence type="ECO:0000256" key="3">
    <source>
        <dbReference type="ARBA" id="ARBA00022475"/>
    </source>
</evidence>
<dbReference type="SUPFAM" id="SSF161098">
    <property type="entry name" value="MetI-like"/>
    <property type="match status" value="1"/>
</dbReference>
<feature type="domain" description="ABC transmembrane type-1" evidence="8">
    <location>
        <begin position="72"/>
        <end position="286"/>
    </location>
</feature>